<dbReference type="InterPro" id="IPR017871">
    <property type="entry name" value="ABC_transporter-like_CS"/>
</dbReference>
<sequence>MAVRRIRGDPGRRHHRCGLVAARPSASGEVNTTTPPVLKLEGIRISFGPIAAVKGVSLQIERGEIVGLIGENGAGKSTLLKILTGIYQPDSGTIEVNGTPVRLRGPRDAIAAGVGVVHQEQSLFSNLSVAENIEMNTPPGAGGVSRLGLYRWRRLNRDAAATLEKIGSKLDPRTRVGDLSFVDRQMVEIARAIHMDPSRNTTPLVILDEPTSLLERKETAILEREMRKLRDVGAVIFVSHRLDEVLRVCDRVVVMRHGELIADRRTEEVTEDDLFHLMVGREMHSPDRRHRPIAADSRPAVEVSGLTRKGKFRDVSFAVHPGRCTVIVGTSGSGREALSRALFGAETFDSGSLTFGGRPAAGWTIAKATNAGVGYVPAERKVEGMVGGLPAAQNLTLTHPGPAAAGPVILPAKRDQVARTWFDALDVRPNDISLELERFSGGNQQKVVLAKWLNSPDLRVLVLDHPLRGLDPGAAETVNEQIRRARDEGTAVVLLADTLEEALEMGDEVVVMRDGVVTGHFDVATDDPSTLDLLERML</sequence>
<dbReference type="PANTHER" id="PTHR43790">
    <property type="entry name" value="CARBOHYDRATE TRANSPORT ATP-BINDING PROTEIN MG119-RELATED"/>
    <property type="match status" value="1"/>
</dbReference>
<dbReference type="GO" id="GO:0016887">
    <property type="term" value="F:ATP hydrolysis activity"/>
    <property type="evidence" value="ECO:0007669"/>
    <property type="project" value="InterPro"/>
</dbReference>
<dbReference type="Proteomes" id="UP000292881">
    <property type="component" value="Unassembled WGS sequence"/>
</dbReference>
<keyword evidence="7" id="KW-1185">Reference proteome</keyword>
<dbReference type="InterPro" id="IPR050107">
    <property type="entry name" value="ABC_carbohydrate_import_ATPase"/>
</dbReference>
<dbReference type="PROSITE" id="PS50893">
    <property type="entry name" value="ABC_TRANSPORTER_2"/>
    <property type="match status" value="2"/>
</dbReference>
<dbReference type="Pfam" id="PF00005">
    <property type="entry name" value="ABC_tran"/>
    <property type="match status" value="2"/>
</dbReference>
<reference evidence="6 7" key="1">
    <citation type="submission" date="2019-01" db="EMBL/GenBank/DDBJ databases">
        <authorList>
            <person name="Li J."/>
        </authorList>
    </citation>
    <scope>NUCLEOTIDE SEQUENCE [LARGE SCALE GENOMIC DNA]</scope>
    <source>
        <strain evidence="6 7">CGMCC 4.7180</strain>
    </source>
</reference>
<dbReference type="InterPro" id="IPR027417">
    <property type="entry name" value="P-loop_NTPase"/>
</dbReference>
<protein>
    <submittedName>
        <fullName evidence="6">Sugar ABC transporter ATP-binding protein</fullName>
    </submittedName>
</protein>
<dbReference type="GO" id="GO:0005524">
    <property type="term" value="F:ATP binding"/>
    <property type="evidence" value="ECO:0007669"/>
    <property type="project" value="UniProtKB-KW"/>
</dbReference>
<comment type="caution">
    <text evidence="6">The sequence shown here is derived from an EMBL/GenBank/DDBJ whole genome shotgun (WGS) entry which is preliminary data.</text>
</comment>
<dbReference type="SUPFAM" id="SSF52540">
    <property type="entry name" value="P-loop containing nucleoside triphosphate hydrolases"/>
    <property type="match status" value="2"/>
</dbReference>
<accession>A0A4Q2JXZ0</accession>
<dbReference type="CDD" id="cd03215">
    <property type="entry name" value="ABC_Carb_Monos_II"/>
    <property type="match status" value="1"/>
</dbReference>
<keyword evidence="2" id="KW-0677">Repeat</keyword>
<keyword evidence="3" id="KW-0547">Nucleotide-binding</keyword>
<proteinExistence type="predicted"/>
<evidence type="ECO:0000259" key="5">
    <source>
        <dbReference type="PROSITE" id="PS50893"/>
    </source>
</evidence>
<dbReference type="InterPro" id="IPR003439">
    <property type="entry name" value="ABC_transporter-like_ATP-bd"/>
</dbReference>
<dbReference type="EMBL" id="SDPL01000009">
    <property type="protein sequence ID" value="RXZ51659.1"/>
    <property type="molecule type" value="Genomic_DNA"/>
</dbReference>
<dbReference type="SMART" id="SM00382">
    <property type="entry name" value="AAA"/>
    <property type="match status" value="2"/>
</dbReference>
<dbReference type="Gene3D" id="3.40.50.300">
    <property type="entry name" value="P-loop containing nucleotide triphosphate hydrolases"/>
    <property type="match status" value="2"/>
</dbReference>
<keyword evidence="1" id="KW-0813">Transport</keyword>
<feature type="domain" description="ABC transporter" evidence="5">
    <location>
        <begin position="295"/>
        <end position="537"/>
    </location>
</feature>
<evidence type="ECO:0000256" key="2">
    <source>
        <dbReference type="ARBA" id="ARBA00022737"/>
    </source>
</evidence>
<keyword evidence="4 6" id="KW-0067">ATP-binding</keyword>
<evidence type="ECO:0000256" key="4">
    <source>
        <dbReference type="ARBA" id="ARBA00022840"/>
    </source>
</evidence>
<evidence type="ECO:0000256" key="1">
    <source>
        <dbReference type="ARBA" id="ARBA00022448"/>
    </source>
</evidence>
<feature type="domain" description="ABC transporter" evidence="5">
    <location>
        <begin position="38"/>
        <end position="282"/>
    </location>
</feature>
<evidence type="ECO:0000256" key="3">
    <source>
        <dbReference type="ARBA" id="ARBA00022741"/>
    </source>
</evidence>
<gene>
    <name evidence="6" type="ORF">ESO86_01380</name>
</gene>
<dbReference type="PROSITE" id="PS00211">
    <property type="entry name" value="ABC_TRANSPORTER_1"/>
    <property type="match status" value="1"/>
</dbReference>
<dbReference type="OrthoDB" id="39350at2"/>
<organism evidence="6 7">
    <name type="scientific">Agromyces binzhouensis</name>
    <dbReference type="NCBI Taxonomy" id="1817495"/>
    <lineage>
        <taxon>Bacteria</taxon>
        <taxon>Bacillati</taxon>
        <taxon>Actinomycetota</taxon>
        <taxon>Actinomycetes</taxon>
        <taxon>Micrococcales</taxon>
        <taxon>Microbacteriaceae</taxon>
        <taxon>Agromyces</taxon>
    </lineage>
</organism>
<dbReference type="InterPro" id="IPR003593">
    <property type="entry name" value="AAA+_ATPase"/>
</dbReference>
<dbReference type="CDD" id="cd03216">
    <property type="entry name" value="ABC_Carb_Monos_I"/>
    <property type="match status" value="1"/>
</dbReference>
<name>A0A4Q2JXZ0_9MICO</name>
<evidence type="ECO:0000313" key="6">
    <source>
        <dbReference type="EMBL" id="RXZ51659.1"/>
    </source>
</evidence>
<dbReference type="PANTHER" id="PTHR43790:SF9">
    <property type="entry name" value="GALACTOFURANOSE TRANSPORTER ATP-BINDING PROTEIN YTFR"/>
    <property type="match status" value="1"/>
</dbReference>
<evidence type="ECO:0000313" key="7">
    <source>
        <dbReference type="Proteomes" id="UP000292881"/>
    </source>
</evidence>
<dbReference type="AlphaFoldDB" id="A0A4Q2JXZ0"/>